<dbReference type="Pfam" id="PF00857">
    <property type="entry name" value="Isochorismatase"/>
    <property type="match status" value="1"/>
</dbReference>
<reference evidence="5" key="1">
    <citation type="journal article" date="2019" name="Int. J. Syst. Evol. Microbiol.">
        <title>The Global Catalogue of Microorganisms (GCM) 10K type strain sequencing project: providing services to taxonomists for standard genome sequencing and annotation.</title>
        <authorList>
            <consortium name="The Broad Institute Genomics Platform"/>
            <consortium name="The Broad Institute Genome Sequencing Center for Infectious Disease"/>
            <person name="Wu L."/>
            <person name="Ma J."/>
        </authorList>
    </citation>
    <scope>NUCLEOTIDE SEQUENCE [LARGE SCALE GENOMIC DNA]</scope>
    <source>
        <strain evidence="5">KCTC 62195</strain>
    </source>
</reference>
<feature type="domain" description="Isochorismatase-like" evidence="3">
    <location>
        <begin position="18"/>
        <end position="211"/>
    </location>
</feature>
<dbReference type="InterPro" id="IPR050272">
    <property type="entry name" value="Isochorismatase-like_hydrls"/>
</dbReference>
<dbReference type="PANTHER" id="PTHR43540">
    <property type="entry name" value="PEROXYUREIDOACRYLATE/UREIDOACRYLATE AMIDOHYDROLASE-RELATED"/>
    <property type="match status" value="1"/>
</dbReference>
<gene>
    <name evidence="4" type="ORF">ACFOJE_09725</name>
</gene>
<dbReference type="PANTHER" id="PTHR43540:SF9">
    <property type="entry name" value="FAMILY HYDROLASE, PUTATIVE (AFU_ORTHOLOGUE AFUA_2G08700)-RELATED"/>
    <property type="match status" value="1"/>
</dbReference>
<proteinExistence type="predicted"/>
<accession>A0ABV7AT75</accession>
<dbReference type="CDD" id="cd00431">
    <property type="entry name" value="cysteine_hydrolases"/>
    <property type="match status" value="1"/>
</dbReference>
<keyword evidence="1 4" id="KW-0378">Hydrolase</keyword>
<name>A0ABV7AT75_9GAMM</name>
<comment type="caution">
    <text evidence="4">The sequence shown here is derived from an EMBL/GenBank/DDBJ whole genome shotgun (WGS) entry which is preliminary data.</text>
</comment>
<dbReference type="EMBL" id="JBHRSJ010000016">
    <property type="protein sequence ID" value="MFC2972485.1"/>
    <property type="molecule type" value="Genomic_DNA"/>
</dbReference>
<dbReference type="GO" id="GO:0016787">
    <property type="term" value="F:hydrolase activity"/>
    <property type="evidence" value="ECO:0007669"/>
    <property type="project" value="UniProtKB-KW"/>
</dbReference>
<evidence type="ECO:0000313" key="4">
    <source>
        <dbReference type="EMBL" id="MFC2972485.1"/>
    </source>
</evidence>
<keyword evidence="5" id="KW-1185">Reference proteome</keyword>
<protein>
    <submittedName>
        <fullName evidence="4">Cysteine hydrolase family protein</fullName>
    </submittedName>
</protein>
<feature type="compositionally biased region" description="Basic and acidic residues" evidence="2">
    <location>
        <begin position="74"/>
        <end position="84"/>
    </location>
</feature>
<dbReference type="InterPro" id="IPR000868">
    <property type="entry name" value="Isochorismatase-like_dom"/>
</dbReference>
<sequence>MSAAPSPRPPLSLDPARCALLVIDMQRDFCAPGGYAASAGLDVERLRAPIGPIRALLERARALGMLVAHTREGHRPDLSDLPETKRRRAEAAGAPIGSRGPLGRLLVRGEHGHGLIDELQPLPGEPVIDKPGYSAFAHTDLETILRTRGIAQLILTGVTTEVCVSSTLRHAVDLGFACVTVSDACASPDPTLHAAALAMIGVEGGIFGTVCDSRALIDHLANHEKSA</sequence>
<dbReference type="InterPro" id="IPR036380">
    <property type="entry name" value="Isochorismatase-like_sf"/>
</dbReference>
<evidence type="ECO:0000313" key="5">
    <source>
        <dbReference type="Proteomes" id="UP001595457"/>
    </source>
</evidence>
<feature type="region of interest" description="Disordered" evidence="2">
    <location>
        <begin position="74"/>
        <end position="94"/>
    </location>
</feature>
<dbReference type="Gene3D" id="3.40.50.850">
    <property type="entry name" value="Isochorismatase-like"/>
    <property type="match status" value="1"/>
</dbReference>
<evidence type="ECO:0000256" key="2">
    <source>
        <dbReference type="SAM" id="MobiDB-lite"/>
    </source>
</evidence>
<dbReference type="Proteomes" id="UP001595457">
    <property type="component" value="Unassembled WGS sequence"/>
</dbReference>
<evidence type="ECO:0000256" key="1">
    <source>
        <dbReference type="ARBA" id="ARBA00022801"/>
    </source>
</evidence>
<organism evidence="4 5">
    <name type="scientific">Azotobacter bryophylli</name>
    <dbReference type="NCBI Taxonomy" id="1986537"/>
    <lineage>
        <taxon>Bacteria</taxon>
        <taxon>Pseudomonadati</taxon>
        <taxon>Pseudomonadota</taxon>
        <taxon>Gammaproteobacteria</taxon>
        <taxon>Pseudomonadales</taxon>
        <taxon>Pseudomonadaceae</taxon>
        <taxon>Azotobacter</taxon>
    </lineage>
</organism>
<evidence type="ECO:0000259" key="3">
    <source>
        <dbReference type="Pfam" id="PF00857"/>
    </source>
</evidence>
<dbReference type="SUPFAM" id="SSF52499">
    <property type="entry name" value="Isochorismatase-like hydrolases"/>
    <property type="match status" value="1"/>
</dbReference>
<dbReference type="RefSeq" id="WP_377814122.1">
    <property type="nucleotide sequence ID" value="NZ_JBHRSJ010000016.1"/>
</dbReference>